<feature type="transmembrane region" description="Helical" evidence="6">
    <location>
        <begin position="243"/>
        <end position="263"/>
    </location>
</feature>
<feature type="transmembrane region" description="Helical" evidence="6">
    <location>
        <begin position="13"/>
        <end position="37"/>
    </location>
</feature>
<dbReference type="PANTHER" id="PTHR30249">
    <property type="entry name" value="PUTATIVE SEROTONIN TRANSPORTER"/>
    <property type="match status" value="1"/>
</dbReference>
<accession>A0A8K0WYH4</accession>
<organism evidence="7 8">
    <name type="scientific">Stachybotrys elegans</name>
    <dbReference type="NCBI Taxonomy" id="80388"/>
    <lineage>
        <taxon>Eukaryota</taxon>
        <taxon>Fungi</taxon>
        <taxon>Dikarya</taxon>
        <taxon>Ascomycota</taxon>
        <taxon>Pezizomycotina</taxon>
        <taxon>Sordariomycetes</taxon>
        <taxon>Hypocreomycetidae</taxon>
        <taxon>Hypocreales</taxon>
        <taxon>Stachybotryaceae</taxon>
        <taxon>Stachybotrys</taxon>
    </lineage>
</organism>
<feature type="region of interest" description="Disordered" evidence="5">
    <location>
        <begin position="214"/>
        <end position="233"/>
    </location>
</feature>
<feature type="transmembrane region" description="Helical" evidence="6">
    <location>
        <begin position="366"/>
        <end position="388"/>
    </location>
</feature>
<dbReference type="AlphaFoldDB" id="A0A8K0WYH4"/>
<feature type="transmembrane region" description="Helical" evidence="6">
    <location>
        <begin position="535"/>
        <end position="558"/>
    </location>
</feature>
<keyword evidence="4 6" id="KW-0472">Membrane</keyword>
<sequence length="598" mass="64186">MGLFLRSSALSRVIGYTANIACAFLLYLLSQLIIWGLSLALRAMGFEYFATLLGMLVIFVLMSVAHAINPLIDTLYAIWLKDRIGFINVHLGVGFPIPLATLDRNEMLGSHEIVRVIANFAVTNAIFWPAVFLSTMLLLAVLGHAVFWFSASKTKAEAPLDTHGSLDILHSIHGIDQEKTSEIPDWNDRLSVRPQLSMPQLSMMSMSDAERALVSQSESQGSESGGSPASTRGCGNTSIAREILAICISVFCAMGIGVPVAAFTGDERILDACMLWFIWITAVKLQRMFKASHFMSSSKQTKQLMATFMNPVLLTSLGLVGYIRTKAAIHPVASLHAVIHSFRGGTPLHELWTAGVMGDEVTANPAGWFGAGDLALSLLEVGILLWGFKLHECRAQLFGLAGVVNILVSVMWALVQAFVSTICARAIGLDPPEALAFAARSTTLALSKPAMQSIGGNTAVNAAIVVSNGILGQIGYPFLLDRLGVKREYTEQELAERARAANTTTEGRSTAGTAKKKCRAVNNAKSIWERNGDDSMVTIAAGIAIGMNGLAMGVAYLYETRSRAAPHAALSMTVFSAMTVVFTTVEPFRGILLSLAGG</sequence>
<dbReference type="EMBL" id="JAGPNK010000001">
    <property type="protein sequence ID" value="KAH7329519.1"/>
    <property type="molecule type" value="Genomic_DNA"/>
</dbReference>
<evidence type="ECO:0000256" key="5">
    <source>
        <dbReference type="SAM" id="MobiDB-lite"/>
    </source>
</evidence>
<evidence type="ECO:0000256" key="4">
    <source>
        <dbReference type="ARBA" id="ARBA00023136"/>
    </source>
</evidence>
<comment type="subcellular location">
    <subcellularLocation>
        <location evidence="1">Membrane</location>
        <topology evidence="1">Multi-pass membrane protein</topology>
    </subcellularLocation>
</comment>
<feature type="transmembrane region" description="Helical" evidence="6">
    <location>
        <begin position="305"/>
        <end position="323"/>
    </location>
</feature>
<evidence type="ECO:0008006" key="9">
    <source>
        <dbReference type="Google" id="ProtNLM"/>
    </source>
</evidence>
<evidence type="ECO:0000256" key="3">
    <source>
        <dbReference type="ARBA" id="ARBA00022989"/>
    </source>
</evidence>
<evidence type="ECO:0000313" key="7">
    <source>
        <dbReference type="EMBL" id="KAH7329519.1"/>
    </source>
</evidence>
<keyword evidence="8" id="KW-1185">Reference proteome</keyword>
<evidence type="ECO:0000256" key="2">
    <source>
        <dbReference type="ARBA" id="ARBA00022692"/>
    </source>
</evidence>
<dbReference type="Pfam" id="PF04172">
    <property type="entry name" value="LrgB"/>
    <property type="match status" value="1"/>
</dbReference>
<name>A0A8K0WYH4_9HYPO</name>
<reference evidence="7" key="1">
    <citation type="journal article" date="2021" name="Nat. Commun.">
        <title>Genetic determinants of endophytism in the Arabidopsis root mycobiome.</title>
        <authorList>
            <person name="Mesny F."/>
            <person name="Miyauchi S."/>
            <person name="Thiergart T."/>
            <person name="Pickel B."/>
            <person name="Atanasova L."/>
            <person name="Karlsson M."/>
            <person name="Huettel B."/>
            <person name="Barry K.W."/>
            <person name="Haridas S."/>
            <person name="Chen C."/>
            <person name="Bauer D."/>
            <person name="Andreopoulos W."/>
            <person name="Pangilinan J."/>
            <person name="LaButti K."/>
            <person name="Riley R."/>
            <person name="Lipzen A."/>
            <person name="Clum A."/>
            <person name="Drula E."/>
            <person name="Henrissat B."/>
            <person name="Kohler A."/>
            <person name="Grigoriev I.V."/>
            <person name="Martin F.M."/>
            <person name="Hacquard S."/>
        </authorList>
    </citation>
    <scope>NUCLEOTIDE SEQUENCE</scope>
    <source>
        <strain evidence="7">MPI-CAGE-CH-0235</strain>
    </source>
</reference>
<dbReference type="PANTHER" id="PTHR30249:SF0">
    <property type="entry name" value="PLASTIDAL GLYCOLATE_GLYCERATE TRANSLOCATOR 1, CHLOROPLASTIC"/>
    <property type="match status" value="1"/>
</dbReference>
<dbReference type="Proteomes" id="UP000813444">
    <property type="component" value="Unassembled WGS sequence"/>
</dbReference>
<evidence type="ECO:0000256" key="6">
    <source>
        <dbReference type="SAM" id="Phobius"/>
    </source>
</evidence>
<comment type="caution">
    <text evidence="7">The sequence shown here is derived from an EMBL/GenBank/DDBJ whole genome shotgun (WGS) entry which is preliminary data.</text>
</comment>
<protein>
    <recommendedName>
        <fullName evidence="9">LrgB-like protein</fullName>
    </recommendedName>
</protein>
<dbReference type="InterPro" id="IPR007300">
    <property type="entry name" value="CidB/LrgB"/>
</dbReference>
<feature type="compositionally biased region" description="Low complexity" evidence="5">
    <location>
        <begin position="215"/>
        <end position="227"/>
    </location>
</feature>
<evidence type="ECO:0000313" key="8">
    <source>
        <dbReference type="Proteomes" id="UP000813444"/>
    </source>
</evidence>
<keyword evidence="2 6" id="KW-0812">Transmembrane</keyword>
<feature type="transmembrane region" description="Helical" evidence="6">
    <location>
        <begin position="459"/>
        <end position="479"/>
    </location>
</feature>
<dbReference type="GO" id="GO:0016020">
    <property type="term" value="C:membrane"/>
    <property type="evidence" value="ECO:0007669"/>
    <property type="project" value="UniProtKB-SubCell"/>
</dbReference>
<evidence type="ECO:0000256" key="1">
    <source>
        <dbReference type="ARBA" id="ARBA00004141"/>
    </source>
</evidence>
<gene>
    <name evidence="7" type="ORF">B0I35DRAFT_474113</name>
</gene>
<dbReference type="OrthoDB" id="2502820at2759"/>
<feature type="transmembrane region" description="Helical" evidence="6">
    <location>
        <begin position="126"/>
        <end position="149"/>
    </location>
</feature>
<feature type="transmembrane region" description="Helical" evidence="6">
    <location>
        <begin position="400"/>
        <end position="427"/>
    </location>
</feature>
<proteinExistence type="predicted"/>
<keyword evidence="3 6" id="KW-1133">Transmembrane helix</keyword>
<feature type="transmembrane region" description="Helical" evidence="6">
    <location>
        <begin position="49"/>
        <end position="68"/>
    </location>
</feature>
<feature type="transmembrane region" description="Helical" evidence="6">
    <location>
        <begin position="564"/>
        <end position="585"/>
    </location>
</feature>